<evidence type="ECO:0000256" key="3">
    <source>
        <dbReference type="SAM" id="MobiDB-lite"/>
    </source>
</evidence>
<dbReference type="InterPro" id="IPR000504">
    <property type="entry name" value="RRM_dom"/>
</dbReference>
<evidence type="ECO:0000313" key="5">
    <source>
        <dbReference type="EMBL" id="GIY83744.1"/>
    </source>
</evidence>
<feature type="compositionally biased region" description="Basic and acidic residues" evidence="3">
    <location>
        <begin position="500"/>
        <end position="510"/>
    </location>
</feature>
<dbReference type="Proteomes" id="UP001054945">
    <property type="component" value="Unassembled WGS sequence"/>
</dbReference>
<feature type="compositionally biased region" description="Basic residues" evidence="3">
    <location>
        <begin position="697"/>
        <end position="761"/>
    </location>
</feature>
<evidence type="ECO:0000259" key="4">
    <source>
        <dbReference type="PROSITE" id="PS50102"/>
    </source>
</evidence>
<feature type="compositionally biased region" description="Basic residues" evidence="3">
    <location>
        <begin position="424"/>
        <end position="464"/>
    </location>
</feature>
<keyword evidence="6" id="KW-1185">Reference proteome</keyword>
<dbReference type="Pfam" id="PF00076">
    <property type="entry name" value="RRM_1"/>
    <property type="match status" value="1"/>
</dbReference>
<dbReference type="GO" id="GO:0003723">
    <property type="term" value="F:RNA binding"/>
    <property type="evidence" value="ECO:0007669"/>
    <property type="project" value="UniProtKB-UniRule"/>
</dbReference>
<evidence type="ECO:0000313" key="6">
    <source>
        <dbReference type="Proteomes" id="UP001054945"/>
    </source>
</evidence>
<dbReference type="SUPFAM" id="SSF54928">
    <property type="entry name" value="RNA-binding domain, RBD"/>
    <property type="match status" value="2"/>
</dbReference>
<feature type="compositionally biased region" description="Basic residues" evidence="3">
    <location>
        <begin position="281"/>
        <end position="362"/>
    </location>
</feature>
<feature type="domain" description="RRM" evidence="4">
    <location>
        <begin position="161"/>
        <end position="237"/>
    </location>
</feature>
<dbReference type="InterPro" id="IPR012677">
    <property type="entry name" value="Nucleotide-bd_a/b_plait_sf"/>
</dbReference>
<dbReference type="EMBL" id="BPLR01016422">
    <property type="protein sequence ID" value="GIY83744.1"/>
    <property type="molecule type" value="Genomic_DNA"/>
</dbReference>
<dbReference type="CDD" id="cd12259">
    <property type="entry name" value="RRM_SRSF11_SREK1"/>
    <property type="match status" value="1"/>
</dbReference>
<feature type="compositionally biased region" description="Polar residues" evidence="3">
    <location>
        <begin position="565"/>
        <end position="579"/>
    </location>
</feature>
<dbReference type="AlphaFoldDB" id="A0AAV4WPH4"/>
<name>A0AAV4WPH4_CAEEX</name>
<feature type="compositionally biased region" description="Basic and acidic residues" evidence="3">
    <location>
        <begin position="550"/>
        <end position="561"/>
    </location>
</feature>
<dbReference type="PANTHER" id="PTHR32343:SF22">
    <property type="entry name" value="LD29830P"/>
    <property type="match status" value="1"/>
</dbReference>
<feature type="compositionally biased region" description="Basic residues" evidence="3">
    <location>
        <begin position="663"/>
        <end position="690"/>
    </location>
</feature>
<sequence length="801" mass="92069">MTDDVPLIAQVSNVSSLATLDQIEKLFGYMGKIKDIRMYPTITVVQPQFKVCYIKYAETSSVRVALHLTNTVFIDRALVVVALPGDNIPSEDNTAFDMLNPTSALPALLSSGCKDVTNDISALDGNLVITSVDTNLDILGLPQYPPLSADQDPNTIEEIRRTVYIENIHPQVSASQLLDFINGVVGEVKYLRMAGHDKSLFQSAFVEFTDRASIVKALQCDGITLKNTKLKIQHSNSAIIKPQKESEVISEKDTEEAMKRLKEAESLIARVVEPEISGKSSRSRRRSSSRPRRRSRSASRRSSHKRDKRSRSKDRRKRSTSRRRRSRSRSKVRRSRSRSKIRRSRSRKRSKRSYSRTRRSHSKQSDSKSKSSKRSRRSRSRSPHSRPRRSRRSRSRSHLTHSRRRRSRSKSEVSASKRNERSRSRSRLSRSHRSRSRSHLIHSKHSKRSTSKTRSSPKRSRSRSKLSNSESKESHLKIKTRSLSRSRSREPSKLSNSGEEATKSNDKDVNIEPENDVLNSNSPEKIIEAPLKVQNEPITEPVEDSISDTMTKDIEYSKSSEEDSTLNISLYENKSNTFEPNEELKLDKETRSSETKLVNKFEDKAKSRSRSPSKSRISSEILDKSSPKKFRSRSRDRKRTRSPIRNIRRRRSYSSSDSSSSRERRRAREKQSISRRRSRSPRRTSKHSSKRSATPLKRSKRSVTPVKRSKRSVSPRKRSRRSLSRSPSKYRSRHEKKSRSRKKSISRSPSKRSKSRSPRRSLTKDMESDKEIHISSSKKEIASFRVRKGSDSDLRGSDSDI</sequence>
<dbReference type="PANTHER" id="PTHR32343">
    <property type="entry name" value="SERINE/ARGININE-RICH SPLICING FACTOR"/>
    <property type="match status" value="1"/>
</dbReference>
<organism evidence="5 6">
    <name type="scientific">Caerostris extrusa</name>
    <name type="common">Bark spider</name>
    <name type="synonym">Caerostris bankana</name>
    <dbReference type="NCBI Taxonomy" id="172846"/>
    <lineage>
        <taxon>Eukaryota</taxon>
        <taxon>Metazoa</taxon>
        <taxon>Ecdysozoa</taxon>
        <taxon>Arthropoda</taxon>
        <taxon>Chelicerata</taxon>
        <taxon>Arachnida</taxon>
        <taxon>Araneae</taxon>
        <taxon>Araneomorphae</taxon>
        <taxon>Entelegynae</taxon>
        <taxon>Araneoidea</taxon>
        <taxon>Araneidae</taxon>
        <taxon>Caerostris</taxon>
    </lineage>
</organism>
<reference evidence="5 6" key="1">
    <citation type="submission" date="2021-06" db="EMBL/GenBank/DDBJ databases">
        <title>Caerostris extrusa draft genome.</title>
        <authorList>
            <person name="Kono N."/>
            <person name="Arakawa K."/>
        </authorList>
    </citation>
    <scope>NUCLEOTIDE SEQUENCE [LARGE SCALE GENOMIC DNA]</scope>
</reference>
<feature type="compositionally biased region" description="Basic residues" evidence="3">
    <location>
        <begin position="370"/>
        <end position="408"/>
    </location>
</feature>
<feature type="region of interest" description="Disordered" evidence="3">
    <location>
        <begin position="273"/>
        <end position="801"/>
    </location>
</feature>
<dbReference type="GO" id="GO:0005654">
    <property type="term" value="C:nucleoplasm"/>
    <property type="evidence" value="ECO:0007669"/>
    <property type="project" value="TreeGrafter"/>
</dbReference>
<proteinExistence type="predicted"/>
<feature type="compositionally biased region" description="Basic residues" evidence="3">
    <location>
        <begin position="627"/>
        <end position="652"/>
    </location>
</feature>
<comment type="caution">
    <text evidence="5">The sequence shown here is derived from an EMBL/GenBank/DDBJ whole genome shotgun (WGS) entry which is preliminary data.</text>
</comment>
<dbReference type="Gene3D" id="3.30.70.330">
    <property type="match status" value="2"/>
</dbReference>
<feature type="compositionally biased region" description="Basic and acidic residues" evidence="3">
    <location>
        <begin position="582"/>
        <end position="606"/>
    </location>
</feature>
<evidence type="ECO:0000256" key="2">
    <source>
        <dbReference type="PROSITE-ProRule" id="PRU00176"/>
    </source>
</evidence>
<feature type="compositionally biased region" description="Basic residues" evidence="3">
    <location>
        <begin position="477"/>
        <end position="486"/>
    </location>
</feature>
<dbReference type="InterPro" id="IPR035979">
    <property type="entry name" value="RBD_domain_sf"/>
</dbReference>
<gene>
    <name evidence="5" type="primary">rsp-7</name>
    <name evidence="5" type="ORF">CEXT_153951</name>
</gene>
<keyword evidence="1 2" id="KW-0694">RNA-binding</keyword>
<accession>A0AAV4WPH4</accession>
<evidence type="ECO:0000256" key="1">
    <source>
        <dbReference type="ARBA" id="ARBA00022884"/>
    </source>
</evidence>
<feature type="compositionally biased region" description="Basic and acidic residues" evidence="3">
    <location>
        <begin position="762"/>
        <end position="801"/>
    </location>
</feature>
<dbReference type="SMART" id="SM00360">
    <property type="entry name" value="RRM"/>
    <property type="match status" value="2"/>
</dbReference>
<protein>
    <recommendedName>
        <fullName evidence="4">RRM domain-containing protein</fullName>
    </recommendedName>
</protein>
<feature type="compositionally biased region" description="Basic and acidic residues" evidence="3">
    <location>
        <begin position="409"/>
        <end position="423"/>
    </location>
</feature>
<dbReference type="PROSITE" id="PS50102">
    <property type="entry name" value="RRM"/>
    <property type="match status" value="1"/>
</dbReference>